<feature type="compositionally biased region" description="Basic and acidic residues" evidence="1">
    <location>
        <begin position="541"/>
        <end position="561"/>
    </location>
</feature>
<reference evidence="2 3" key="1">
    <citation type="submission" date="2020-08" db="EMBL/GenBank/DDBJ databases">
        <authorList>
            <person name="Hejnol A."/>
        </authorList>
    </citation>
    <scope>NUCLEOTIDE SEQUENCE [LARGE SCALE GENOMIC DNA]</scope>
</reference>
<evidence type="ECO:0000313" key="3">
    <source>
        <dbReference type="Proteomes" id="UP000549394"/>
    </source>
</evidence>
<feature type="region of interest" description="Disordered" evidence="1">
    <location>
        <begin position="541"/>
        <end position="567"/>
    </location>
</feature>
<name>A0A7I8V7A2_9ANNE</name>
<dbReference type="OrthoDB" id="6279367at2759"/>
<evidence type="ECO:0000256" key="1">
    <source>
        <dbReference type="SAM" id="MobiDB-lite"/>
    </source>
</evidence>
<accession>A0A7I8V7A2</accession>
<keyword evidence="3" id="KW-1185">Reference proteome</keyword>
<dbReference type="Proteomes" id="UP000549394">
    <property type="component" value="Unassembled WGS sequence"/>
</dbReference>
<organism evidence="2 3">
    <name type="scientific">Dimorphilus gyrociliatus</name>
    <dbReference type="NCBI Taxonomy" id="2664684"/>
    <lineage>
        <taxon>Eukaryota</taxon>
        <taxon>Metazoa</taxon>
        <taxon>Spiralia</taxon>
        <taxon>Lophotrochozoa</taxon>
        <taxon>Annelida</taxon>
        <taxon>Polychaeta</taxon>
        <taxon>Polychaeta incertae sedis</taxon>
        <taxon>Dinophilidae</taxon>
        <taxon>Dimorphilus</taxon>
    </lineage>
</organism>
<gene>
    <name evidence="2" type="ORF">DGYR_LOCUS484</name>
</gene>
<evidence type="ECO:0000313" key="2">
    <source>
        <dbReference type="EMBL" id="CAD5111152.1"/>
    </source>
</evidence>
<proteinExistence type="predicted"/>
<comment type="caution">
    <text evidence="2">The sequence shown here is derived from an EMBL/GenBank/DDBJ whole genome shotgun (WGS) entry which is preliminary data.</text>
</comment>
<protein>
    <submittedName>
        <fullName evidence="2">Uncharacterized protein</fullName>
    </submittedName>
</protein>
<dbReference type="EMBL" id="CAJFCJ010000001">
    <property type="protein sequence ID" value="CAD5111152.1"/>
    <property type="molecule type" value="Genomic_DNA"/>
</dbReference>
<sequence>MVNPTLKKALFVCLILVGGVTFKHILRLSFPSFQIKISVDDKSKIEVHNISKVIHRDHHSNNGLTVQNSIKPLETDGQSIAIGMGITSRRMPIHDVEGTLRRIPLFRHFLPSFCKTVTVDWQYNFYFGYDVDDGFFISETKRQAFIKRFQSIVQSSCPPNIIVLIHLVHCDHKGSPTWAQNDAMIEAYIDDNSYYYRVNDDSLLKSTNWAEAFVKVLNEYDPKNVGVVGPHHKGGNEAILTYDFVHKTHLDIFGFYYPRVFTDWWGDDWVTKVYRPGRSTKLFSIKLVHTLDTGTRYKVHTSVEGKLANQLNSDKVTLYRYIEAVKRNKDLPDPDGTKIIAMSLPAKSKKHLYGALRNIQLVKVFMPEWILRLYVAEGVPQRWLNKFKLLKAQIVQLPANNEPFELQPFKIIEDSSVNVFIIRNATSRLSERDATVVKDWVSSQAAFHCIRDHPRHKSSRIAGIGTIGGRREKLNQRLSEAVTKFSQVTSSWNWLQTTLFDLVKADMLCHDSVSCTDWPNSRHFTQRRFKSDFIGRVYNERMNPDDKTAENEVKSHPDPPECTKTTQ</sequence>
<dbReference type="AlphaFoldDB" id="A0A7I8V7A2"/>